<dbReference type="Proteomes" id="UP000550729">
    <property type="component" value="Unassembled WGS sequence"/>
</dbReference>
<dbReference type="EMBL" id="JABBNB010000014">
    <property type="protein sequence ID" value="NMO02430.1"/>
    <property type="molecule type" value="Genomic_DNA"/>
</dbReference>
<organism evidence="2 3">
    <name type="scientific">Gordonia asplenii</name>
    <dbReference type="NCBI Taxonomy" id="2725283"/>
    <lineage>
        <taxon>Bacteria</taxon>
        <taxon>Bacillati</taxon>
        <taxon>Actinomycetota</taxon>
        <taxon>Actinomycetes</taxon>
        <taxon>Mycobacteriales</taxon>
        <taxon>Gordoniaceae</taxon>
        <taxon>Gordonia</taxon>
    </lineage>
</organism>
<name>A0A848KV59_9ACTN</name>
<reference evidence="2 3" key="1">
    <citation type="submission" date="2020-04" db="EMBL/GenBank/DDBJ databases">
        <title>Gordonia sp. nov. TBRC 11910.</title>
        <authorList>
            <person name="Suriyachadkun C."/>
        </authorList>
    </citation>
    <scope>NUCLEOTIDE SEQUENCE [LARGE SCALE GENOMIC DNA]</scope>
    <source>
        <strain evidence="2 3">TBRC 11910</strain>
    </source>
</reference>
<comment type="caution">
    <text evidence="2">The sequence shown here is derived from an EMBL/GenBank/DDBJ whole genome shotgun (WGS) entry which is preliminary data.</text>
</comment>
<evidence type="ECO:0000313" key="2">
    <source>
        <dbReference type="EMBL" id="NMO02430.1"/>
    </source>
</evidence>
<dbReference type="GO" id="GO:0016853">
    <property type="term" value="F:isomerase activity"/>
    <property type="evidence" value="ECO:0007669"/>
    <property type="project" value="UniProtKB-KW"/>
</dbReference>
<dbReference type="InterPro" id="IPR050312">
    <property type="entry name" value="IolE/XylAMocC-like"/>
</dbReference>
<dbReference type="Pfam" id="PF01261">
    <property type="entry name" value="AP_endonuc_2"/>
    <property type="match status" value="1"/>
</dbReference>
<gene>
    <name evidence="2" type="ORF">HH308_14520</name>
</gene>
<protein>
    <submittedName>
        <fullName evidence="2">Sugar phosphate isomerase/epimerase</fullName>
    </submittedName>
</protein>
<keyword evidence="2" id="KW-0413">Isomerase</keyword>
<proteinExistence type="predicted"/>
<dbReference type="PANTHER" id="PTHR12110">
    <property type="entry name" value="HYDROXYPYRUVATE ISOMERASE"/>
    <property type="match status" value="1"/>
</dbReference>
<evidence type="ECO:0000313" key="3">
    <source>
        <dbReference type="Proteomes" id="UP000550729"/>
    </source>
</evidence>
<dbReference type="InterPro" id="IPR036237">
    <property type="entry name" value="Xyl_isomerase-like_sf"/>
</dbReference>
<evidence type="ECO:0000259" key="1">
    <source>
        <dbReference type="Pfam" id="PF01261"/>
    </source>
</evidence>
<sequence length="339" mass="37321">MTKTLGVYTAVLHDRPLDAALDAIKELGLNAAEINAGGFLPPTHIPNIDDIVESSTAAADYLGLFAEKNIRIAGLNVNGNPLHPNPVIGDKHAADLRRAIRAAAALGQKRVVTMSGLPGGEPGSTRPNWVVNAWNSGALDVLDYQWDDVVVPFWKEIAALAQEHDVKVAIEMHPQNVVFNPPTMLELIERVGTDFVGAEMDPSHLFWQWMDPIAAVEYLGDRVFHAAAKDVRINENAKIYGVLDDRFRRLAPTEERVNLGGDEWVNEWPKDSAWDFVALGRGHDQEFWTDFLRALYRVDENMAVNIEHEDVSLGRIEGLQVAADVLLTAAEAATVEVSV</sequence>
<dbReference type="RefSeq" id="WP_170194942.1">
    <property type="nucleotide sequence ID" value="NZ_JABBNB010000014.1"/>
</dbReference>
<keyword evidence="3" id="KW-1185">Reference proteome</keyword>
<feature type="domain" description="Xylose isomerase-like TIM barrel" evidence="1">
    <location>
        <begin position="21"/>
        <end position="319"/>
    </location>
</feature>
<dbReference type="PANTHER" id="PTHR12110:SF21">
    <property type="entry name" value="XYLOSE ISOMERASE-LIKE TIM BARREL DOMAIN-CONTAINING PROTEIN"/>
    <property type="match status" value="1"/>
</dbReference>
<dbReference type="AlphaFoldDB" id="A0A848KV59"/>
<dbReference type="InterPro" id="IPR013022">
    <property type="entry name" value="Xyl_isomerase-like_TIM-brl"/>
</dbReference>
<accession>A0A848KV59</accession>
<dbReference type="SUPFAM" id="SSF51658">
    <property type="entry name" value="Xylose isomerase-like"/>
    <property type="match status" value="1"/>
</dbReference>
<dbReference type="Gene3D" id="3.20.20.150">
    <property type="entry name" value="Divalent-metal-dependent TIM barrel enzymes"/>
    <property type="match status" value="1"/>
</dbReference>